<sequence>MAAEHERRYQIWKNNTNFIGSFRSETEIFSGVGAFAPQTITDSFVGMNRLGDLTSGEFVEQFTGFNATVFHALPPSPIPPDSWQPCCVDWHSSGAVTGVKFQRSCGKIDDEVCLG</sequence>
<dbReference type="Gene3D" id="3.90.70.10">
    <property type="entry name" value="Cysteine proteinases"/>
    <property type="match status" value="1"/>
</dbReference>
<gene>
    <name evidence="2" type="ORF">E2562_016304</name>
</gene>
<dbReference type="SUPFAM" id="SSF54001">
    <property type="entry name" value="Cysteine proteinases"/>
    <property type="match status" value="1"/>
</dbReference>
<dbReference type="Proteomes" id="UP000479710">
    <property type="component" value="Unassembled WGS sequence"/>
</dbReference>
<dbReference type="InterPro" id="IPR038765">
    <property type="entry name" value="Papain-like_cys_pep_sf"/>
</dbReference>
<accession>A0A6G1DXR2</accession>
<dbReference type="AlphaFoldDB" id="A0A6G1DXR2"/>
<dbReference type="EMBL" id="SPHZ02000005">
    <property type="protein sequence ID" value="KAF0917002.1"/>
    <property type="molecule type" value="Genomic_DNA"/>
</dbReference>
<proteinExistence type="predicted"/>
<evidence type="ECO:0000313" key="3">
    <source>
        <dbReference type="Proteomes" id="UP000479710"/>
    </source>
</evidence>
<evidence type="ECO:0000259" key="1">
    <source>
        <dbReference type="Pfam" id="PF08246"/>
    </source>
</evidence>
<dbReference type="Pfam" id="PF08246">
    <property type="entry name" value="Inhibitor_I29"/>
    <property type="match status" value="1"/>
</dbReference>
<evidence type="ECO:0000313" key="2">
    <source>
        <dbReference type="EMBL" id="KAF0917002.1"/>
    </source>
</evidence>
<dbReference type="InterPro" id="IPR013201">
    <property type="entry name" value="Prot_inhib_I29"/>
</dbReference>
<protein>
    <recommendedName>
        <fullName evidence="1">Cathepsin propeptide inhibitor domain-containing protein</fullName>
    </recommendedName>
</protein>
<keyword evidence="3" id="KW-1185">Reference proteome</keyword>
<feature type="domain" description="Cathepsin propeptide inhibitor" evidence="1">
    <location>
        <begin position="3"/>
        <end position="58"/>
    </location>
</feature>
<comment type="caution">
    <text evidence="2">The sequence shown here is derived from an EMBL/GenBank/DDBJ whole genome shotgun (WGS) entry which is preliminary data.</text>
</comment>
<reference evidence="2 3" key="1">
    <citation type="submission" date="2019-11" db="EMBL/GenBank/DDBJ databases">
        <title>Whole genome sequence of Oryza granulata.</title>
        <authorList>
            <person name="Li W."/>
        </authorList>
    </citation>
    <scope>NUCLEOTIDE SEQUENCE [LARGE SCALE GENOMIC DNA]</scope>
    <source>
        <strain evidence="3">cv. Menghai</strain>
        <tissue evidence="2">Leaf</tissue>
    </source>
</reference>
<name>A0A6G1DXR2_9ORYZ</name>
<organism evidence="2 3">
    <name type="scientific">Oryza meyeriana var. granulata</name>
    <dbReference type="NCBI Taxonomy" id="110450"/>
    <lineage>
        <taxon>Eukaryota</taxon>
        <taxon>Viridiplantae</taxon>
        <taxon>Streptophyta</taxon>
        <taxon>Embryophyta</taxon>
        <taxon>Tracheophyta</taxon>
        <taxon>Spermatophyta</taxon>
        <taxon>Magnoliopsida</taxon>
        <taxon>Liliopsida</taxon>
        <taxon>Poales</taxon>
        <taxon>Poaceae</taxon>
        <taxon>BOP clade</taxon>
        <taxon>Oryzoideae</taxon>
        <taxon>Oryzeae</taxon>
        <taxon>Oryzinae</taxon>
        <taxon>Oryza</taxon>
        <taxon>Oryza meyeriana</taxon>
    </lineage>
</organism>
<dbReference type="OrthoDB" id="681865at2759"/>